<gene>
    <name evidence="1" type="ORF">LLUT_LOCUS7708</name>
</gene>
<organism evidence="1 2">
    <name type="scientific">Lupinus luteus</name>
    <name type="common">European yellow lupine</name>
    <dbReference type="NCBI Taxonomy" id="3873"/>
    <lineage>
        <taxon>Eukaryota</taxon>
        <taxon>Viridiplantae</taxon>
        <taxon>Streptophyta</taxon>
        <taxon>Embryophyta</taxon>
        <taxon>Tracheophyta</taxon>
        <taxon>Spermatophyta</taxon>
        <taxon>Magnoliopsida</taxon>
        <taxon>eudicotyledons</taxon>
        <taxon>Gunneridae</taxon>
        <taxon>Pentapetalae</taxon>
        <taxon>rosids</taxon>
        <taxon>fabids</taxon>
        <taxon>Fabales</taxon>
        <taxon>Fabaceae</taxon>
        <taxon>Papilionoideae</taxon>
        <taxon>50 kb inversion clade</taxon>
        <taxon>genistoids sensu lato</taxon>
        <taxon>core genistoids</taxon>
        <taxon>Genisteae</taxon>
        <taxon>Lupinus</taxon>
    </lineage>
</organism>
<name>A0AAV1WBX8_LUPLU</name>
<dbReference type="AlphaFoldDB" id="A0AAV1WBX8"/>
<proteinExistence type="predicted"/>
<keyword evidence="2" id="KW-1185">Reference proteome</keyword>
<evidence type="ECO:0000313" key="1">
    <source>
        <dbReference type="EMBL" id="CAL0306648.1"/>
    </source>
</evidence>
<dbReference type="Proteomes" id="UP001497480">
    <property type="component" value="Unassembled WGS sequence"/>
</dbReference>
<reference evidence="1 2" key="1">
    <citation type="submission" date="2024-03" db="EMBL/GenBank/DDBJ databases">
        <authorList>
            <person name="Martinez-Hernandez J."/>
        </authorList>
    </citation>
    <scope>NUCLEOTIDE SEQUENCE [LARGE SCALE GENOMIC DNA]</scope>
</reference>
<evidence type="ECO:0000313" key="2">
    <source>
        <dbReference type="Proteomes" id="UP001497480"/>
    </source>
</evidence>
<dbReference type="EMBL" id="CAXHTB010000005">
    <property type="protein sequence ID" value="CAL0306648.1"/>
    <property type="molecule type" value="Genomic_DNA"/>
</dbReference>
<accession>A0AAV1WBX8</accession>
<sequence>MRVGKPTRDMGTQGKTSYLVLCRGGRGMLSTMKEFLTRWPSTTTYLLDIGKCGPLPASPSSLSTAVRPPNIAFH</sequence>
<comment type="caution">
    <text evidence="1">The sequence shown here is derived from an EMBL/GenBank/DDBJ whole genome shotgun (WGS) entry which is preliminary data.</text>
</comment>
<protein>
    <submittedName>
        <fullName evidence="1">Uncharacterized protein</fullName>
    </submittedName>
</protein>